<dbReference type="RefSeq" id="WP_377350215.1">
    <property type="nucleotide sequence ID" value="NZ_JBHLTP010000013.1"/>
</dbReference>
<evidence type="ECO:0000256" key="1">
    <source>
        <dbReference type="SAM" id="SignalP"/>
    </source>
</evidence>
<sequence>MHKRTIMAGFILVGMLGACAQNPQGTQEVQDVQYLNRQNADTMEGHFMKRGHQQQSDNPKQMNQVGESWGMKLDKEKVHEAMEPIEELQVRRVTFTGHRAYVVVRPVNGTTSQDEKIVLVNQAQQAVENALPRYEVKVHMK</sequence>
<accession>A0ABV6LS26</accession>
<comment type="caution">
    <text evidence="2">The sequence shown here is derived from an EMBL/GenBank/DDBJ whole genome shotgun (WGS) entry which is preliminary data.</text>
</comment>
<dbReference type="EMBL" id="JBHLTP010000013">
    <property type="protein sequence ID" value="MFC0525219.1"/>
    <property type="molecule type" value="Genomic_DNA"/>
</dbReference>
<dbReference type="Proteomes" id="UP001589836">
    <property type="component" value="Unassembled WGS sequence"/>
</dbReference>
<dbReference type="PROSITE" id="PS51257">
    <property type="entry name" value="PROKAR_LIPOPROTEIN"/>
    <property type="match status" value="1"/>
</dbReference>
<feature type="signal peptide" evidence="1">
    <location>
        <begin position="1"/>
        <end position="20"/>
    </location>
</feature>
<keyword evidence="1" id="KW-0732">Signal</keyword>
<evidence type="ECO:0000313" key="2">
    <source>
        <dbReference type="EMBL" id="MFC0525219.1"/>
    </source>
</evidence>
<reference evidence="2 3" key="1">
    <citation type="submission" date="2024-09" db="EMBL/GenBank/DDBJ databases">
        <authorList>
            <person name="Sun Q."/>
            <person name="Mori K."/>
        </authorList>
    </citation>
    <scope>NUCLEOTIDE SEQUENCE [LARGE SCALE GENOMIC DNA]</scope>
    <source>
        <strain evidence="2 3">NCAIM B.02529</strain>
    </source>
</reference>
<feature type="chain" id="PRO_5046751640" description="Sporulation protein" evidence="1">
    <location>
        <begin position="21"/>
        <end position="141"/>
    </location>
</feature>
<protein>
    <recommendedName>
        <fullName evidence="4">Sporulation protein</fullName>
    </recommendedName>
</protein>
<gene>
    <name evidence="2" type="ORF">ACFFGV_16680</name>
</gene>
<proteinExistence type="predicted"/>
<evidence type="ECO:0000313" key="3">
    <source>
        <dbReference type="Proteomes" id="UP001589836"/>
    </source>
</evidence>
<keyword evidence="3" id="KW-1185">Reference proteome</keyword>
<organism evidence="2 3">
    <name type="scientific">Pontibacillus salicampi</name>
    <dbReference type="NCBI Taxonomy" id="1449801"/>
    <lineage>
        <taxon>Bacteria</taxon>
        <taxon>Bacillati</taxon>
        <taxon>Bacillota</taxon>
        <taxon>Bacilli</taxon>
        <taxon>Bacillales</taxon>
        <taxon>Bacillaceae</taxon>
        <taxon>Pontibacillus</taxon>
    </lineage>
</organism>
<evidence type="ECO:0008006" key="4">
    <source>
        <dbReference type="Google" id="ProtNLM"/>
    </source>
</evidence>
<name>A0ABV6LS26_9BACI</name>